<dbReference type="InterPro" id="IPR050201">
    <property type="entry name" value="Bacterial_glucokinase"/>
</dbReference>
<keyword evidence="3" id="KW-0418">Kinase</keyword>
<keyword evidence="4" id="KW-0067">ATP-binding</keyword>
<protein>
    <submittedName>
        <fullName evidence="7">Glucokinase</fullName>
        <ecNumber evidence="7">2.7.1.2</ecNumber>
    </submittedName>
</protein>
<reference evidence="7 8" key="1">
    <citation type="submission" date="2023-12" db="EMBL/GenBank/DDBJ databases">
        <title>Stenotrophomonas guangdongensis sp. nov., isolated from wilted pepper plants (Capsicum annuum).</title>
        <authorList>
            <person name="Qiu M."/>
            <person name="Li Y."/>
            <person name="Liu Q."/>
            <person name="Zhang X."/>
            <person name="Huang Y."/>
            <person name="Guo R."/>
            <person name="Hu M."/>
            <person name="Zhou J."/>
            <person name="Zhou X."/>
        </authorList>
    </citation>
    <scope>NUCLEOTIDE SEQUENCE [LARGE SCALE GENOMIC DNA]</scope>
    <source>
        <strain evidence="7 8">MH1</strain>
    </source>
</reference>
<dbReference type="EC" id="2.7.1.2" evidence="7"/>
<keyword evidence="8" id="KW-1185">Reference proteome</keyword>
<dbReference type="EMBL" id="JAYFUH010000248">
    <property type="protein sequence ID" value="MEA5668450.1"/>
    <property type="molecule type" value="Genomic_DNA"/>
</dbReference>
<dbReference type="SUPFAM" id="SSF53067">
    <property type="entry name" value="Actin-like ATPase domain"/>
    <property type="match status" value="1"/>
</dbReference>
<dbReference type="CDD" id="cd24008">
    <property type="entry name" value="ASKHA_NBD_GLK"/>
    <property type="match status" value="1"/>
</dbReference>
<evidence type="ECO:0000313" key="8">
    <source>
        <dbReference type="Proteomes" id="UP001301653"/>
    </source>
</evidence>
<proteinExistence type="inferred from homology"/>
<name>A0ABU5V7H3_9GAMM</name>
<dbReference type="PANTHER" id="PTHR47690">
    <property type="entry name" value="GLUCOKINASE"/>
    <property type="match status" value="1"/>
</dbReference>
<evidence type="ECO:0000313" key="7">
    <source>
        <dbReference type="EMBL" id="MEA5668450.1"/>
    </source>
</evidence>
<evidence type="ECO:0000256" key="3">
    <source>
        <dbReference type="ARBA" id="ARBA00022777"/>
    </source>
</evidence>
<sequence length="347" mass="36583">MSRPEVEPAERHPAESSAFPPTSSCVIGADVGGTYARLAWAELRPGMPPRIRDFRKYTCAEHPSLAAILRDYLQQVRQSPDAPALDHAVVAIAGIVDGDALLNVNLPWPVSIAQTRQDAGLASLELINDFVAVAQAMPPAERDSLHLVCGDASADARGPALVLGPGTGLGVAVRLVGGRPSVLASEGGHAALAAATPLEQDVLRLLSQRYAYVDSERVLSGPGLMTLYDCLCELRGQPVRWQAPDALVQASRNGDALAAECVDTFCGWLGSLAGDLALTFAARSVYLTGGVAGHLAAELHGGTFERRFRAKGGLSPALAHTPVWRVEHGELGVLGALSWHAEQHARI</sequence>
<feature type="region of interest" description="Disordered" evidence="6">
    <location>
        <begin position="1"/>
        <end position="21"/>
    </location>
</feature>
<dbReference type="Pfam" id="PF02685">
    <property type="entry name" value="Glucokinase"/>
    <property type="match status" value="1"/>
</dbReference>
<dbReference type="NCBIfam" id="NF009073">
    <property type="entry name" value="PRK12408.1"/>
    <property type="match status" value="1"/>
</dbReference>
<evidence type="ECO:0000256" key="1">
    <source>
        <dbReference type="ARBA" id="ARBA00022679"/>
    </source>
</evidence>
<dbReference type="PANTHER" id="PTHR47690:SF1">
    <property type="entry name" value="GLUCOKINASE"/>
    <property type="match status" value="1"/>
</dbReference>
<accession>A0ABU5V7H3</accession>
<dbReference type="Gene3D" id="3.40.367.20">
    <property type="match status" value="1"/>
</dbReference>
<keyword evidence="2" id="KW-0547">Nucleotide-binding</keyword>
<feature type="compositionally biased region" description="Basic and acidic residues" evidence="6">
    <location>
        <begin position="1"/>
        <end position="14"/>
    </location>
</feature>
<dbReference type="InterPro" id="IPR043129">
    <property type="entry name" value="ATPase_NBD"/>
</dbReference>
<evidence type="ECO:0000256" key="2">
    <source>
        <dbReference type="ARBA" id="ARBA00022741"/>
    </source>
</evidence>
<evidence type="ECO:0000256" key="6">
    <source>
        <dbReference type="SAM" id="MobiDB-lite"/>
    </source>
</evidence>
<dbReference type="Proteomes" id="UP001301653">
    <property type="component" value="Unassembled WGS sequence"/>
</dbReference>
<keyword evidence="1 7" id="KW-0808">Transferase</keyword>
<dbReference type="GO" id="GO:0004340">
    <property type="term" value="F:glucokinase activity"/>
    <property type="evidence" value="ECO:0007669"/>
    <property type="project" value="UniProtKB-EC"/>
</dbReference>
<comment type="caution">
    <text evidence="7">The sequence shown here is derived from an EMBL/GenBank/DDBJ whole genome shotgun (WGS) entry which is preliminary data.</text>
</comment>
<comment type="similarity">
    <text evidence="5">Belongs to the bacterial glucokinase family.</text>
</comment>
<dbReference type="InterPro" id="IPR003836">
    <property type="entry name" value="Glucokinase"/>
</dbReference>
<evidence type="ECO:0000256" key="5">
    <source>
        <dbReference type="RuleBase" id="RU004046"/>
    </source>
</evidence>
<gene>
    <name evidence="7" type="ORF">VA603_12950</name>
</gene>
<organism evidence="7 8">
    <name type="scientific">Stenotrophomonas capsici</name>
    <dbReference type="NCBI Taxonomy" id="3110230"/>
    <lineage>
        <taxon>Bacteria</taxon>
        <taxon>Pseudomonadati</taxon>
        <taxon>Pseudomonadota</taxon>
        <taxon>Gammaproteobacteria</taxon>
        <taxon>Lysobacterales</taxon>
        <taxon>Lysobacteraceae</taxon>
        <taxon>Stenotrophomonas</taxon>
    </lineage>
</organism>
<dbReference type="Gene3D" id="3.30.420.40">
    <property type="match status" value="1"/>
</dbReference>
<dbReference type="RefSeq" id="WP_323439085.1">
    <property type="nucleotide sequence ID" value="NZ_JAYFUH010000248.1"/>
</dbReference>
<evidence type="ECO:0000256" key="4">
    <source>
        <dbReference type="ARBA" id="ARBA00022840"/>
    </source>
</evidence>